<keyword evidence="1 4" id="KW-0489">Methyltransferase</keyword>
<dbReference type="SUPFAM" id="SSF53335">
    <property type="entry name" value="S-adenosyl-L-methionine-dependent methyltransferases"/>
    <property type="match status" value="1"/>
</dbReference>
<evidence type="ECO:0000313" key="4">
    <source>
        <dbReference type="EMBL" id="MEO1766041.1"/>
    </source>
</evidence>
<name>A0ABV0EBN2_9BURK</name>
<evidence type="ECO:0000256" key="2">
    <source>
        <dbReference type="ARBA" id="ARBA00022679"/>
    </source>
</evidence>
<dbReference type="Proteomes" id="UP001482231">
    <property type="component" value="Unassembled WGS sequence"/>
</dbReference>
<dbReference type="RefSeq" id="WP_347306719.1">
    <property type="nucleotide sequence ID" value="NZ_JBAJEX010000001.1"/>
</dbReference>
<dbReference type="EMBL" id="JBAJEX010000001">
    <property type="protein sequence ID" value="MEO1766041.1"/>
    <property type="molecule type" value="Genomic_DNA"/>
</dbReference>
<dbReference type="EC" id="2.1.-.-" evidence="4"/>
<evidence type="ECO:0000259" key="3">
    <source>
        <dbReference type="Pfam" id="PF13649"/>
    </source>
</evidence>
<proteinExistence type="predicted"/>
<dbReference type="PANTHER" id="PTHR43861">
    <property type="entry name" value="TRANS-ACONITATE 2-METHYLTRANSFERASE-RELATED"/>
    <property type="match status" value="1"/>
</dbReference>
<keyword evidence="2 4" id="KW-0808">Transferase</keyword>
<sequence>MNPEDNRSVAFFERQFRQQAERGDYTLNSFEQAVLPFLTGEVLDLGCGLGNLSLAAAARGCRVHALDLSPTAVADLARRATQAGLPVQVEQADLCGWRAERRYDCVVCIGLLMFFAPEQATLALESIAEAVRPGGIAAVNVLIEGTTFMDMFDPNHYHLFGEMEVEAAFPGWHLRYARTESYPAPGGTEKRFRTVVMRRPAP</sequence>
<feature type="domain" description="Methyltransferase" evidence="3">
    <location>
        <begin position="42"/>
        <end position="135"/>
    </location>
</feature>
<dbReference type="InterPro" id="IPR029063">
    <property type="entry name" value="SAM-dependent_MTases_sf"/>
</dbReference>
<evidence type="ECO:0000256" key="1">
    <source>
        <dbReference type="ARBA" id="ARBA00022603"/>
    </source>
</evidence>
<dbReference type="InterPro" id="IPR041698">
    <property type="entry name" value="Methyltransf_25"/>
</dbReference>
<dbReference type="GO" id="GO:0008168">
    <property type="term" value="F:methyltransferase activity"/>
    <property type="evidence" value="ECO:0007669"/>
    <property type="project" value="UniProtKB-KW"/>
</dbReference>
<dbReference type="GO" id="GO:0032259">
    <property type="term" value="P:methylation"/>
    <property type="evidence" value="ECO:0007669"/>
    <property type="project" value="UniProtKB-KW"/>
</dbReference>
<dbReference type="CDD" id="cd02440">
    <property type="entry name" value="AdoMet_MTases"/>
    <property type="match status" value="1"/>
</dbReference>
<accession>A0ABV0EBN2</accession>
<dbReference type="Pfam" id="PF13649">
    <property type="entry name" value="Methyltransf_25"/>
    <property type="match status" value="1"/>
</dbReference>
<keyword evidence="5" id="KW-1185">Reference proteome</keyword>
<reference evidence="4 5" key="1">
    <citation type="submission" date="2024-02" db="EMBL/GenBank/DDBJ databases">
        <title>New thermophilic sulfur-oxidizing bacteria from a hot springs of the Uzon caldera (Kamchatka, Russia).</title>
        <authorList>
            <person name="Dukat A.M."/>
            <person name="Elcheninov A.G."/>
            <person name="Frolov E.N."/>
        </authorList>
    </citation>
    <scope>NUCLEOTIDE SEQUENCE [LARGE SCALE GENOMIC DNA]</scope>
    <source>
        <strain evidence="4 5">AK1</strain>
    </source>
</reference>
<evidence type="ECO:0000313" key="5">
    <source>
        <dbReference type="Proteomes" id="UP001482231"/>
    </source>
</evidence>
<dbReference type="Gene3D" id="3.40.50.150">
    <property type="entry name" value="Vaccinia Virus protein VP39"/>
    <property type="match status" value="1"/>
</dbReference>
<dbReference type="PANTHER" id="PTHR43861:SF1">
    <property type="entry name" value="TRANS-ACONITATE 2-METHYLTRANSFERASE"/>
    <property type="match status" value="1"/>
</dbReference>
<gene>
    <name evidence="4" type="ORF">V6E02_02285</name>
</gene>
<organism evidence="4 5">
    <name type="scientific">Thiobacter aerophilum</name>
    <dbReference type="NCBI Taxonomy" id="3121275"/>
    <lineage>
        <taxon>Bacteria</taxon>
        <taxon>Pseudomonadati</taxon>
        <taxon>Pseudomonadota</taxon>
        <taxon>Betaproteobacteria</taxon>
        <taxon>Burkholderiales</taxon>
        <taxon>Thiobacteraceae</taxon>
        <taxon>Thiobacter</taxon>
    </lineage>
</organism>
<comment type="caution">
    <text evidence="4">The sequence shown here is derived from an EMBL/GenBank/DDBJ whole genome shotgun (WGS) entry which is preliminary data.</text>
</comment>
<protein>
    <submittedName>
        <fullName evidence="4">Class I SAM-dependent methyltransferase</fullName>
        <ecNumber evidence="4">2.1.-.-</ecNumber>
    </submittedName>
</protein>